<evidence type="ECO:0000256" key="4">
    <source>
        <dbReference type="ARBA" id="ARBA00022692"/>
    </source>
</evidence>
<dbReference type="InterPro" id="IPR032816">
    <property type="entry name" value="VTT_dom"/>
</dbReference>
<dbReference type="Gene3D" id="1.20.1070.10">
    <property type="entry name" value="Rhodopsin 7-helix transmembrane proteins"/>
    <property type="match status" value="1"/>
</dbReference>
<feature type="transmembrane region" description="Helical" evidence="7">
    <location>
        <begin position="12"/>
        <end position="38"/>
    </location>
</feature>
<dbReference type="RefSeq" id="WP_110934765.1">
    <property type="nucleotide sequence ID" value="NZ_KZ614146.1"/>
</dbReference>
<dbReference type="PANTHER" id="PTHR42709:SF6">
    <property type="entry name" value="UNDECAPRENYL PHOSPHATE TRANSPORTER A"/>
    <property type="match status" value="1"/>
</dbReference>
<feature type="transmembrane region" description="Helical" evidence="7">
    <location>
        <begin position="164"/>
        <end position="183"/>
    </location>
</feature>
<evidence type="ECO:0000259" key="8">
    <source>
        <dbReference type="Pfam" id="PF09335"/>
    </source>
</evidence>
<organism evidence="9 10">
    <name type="scientific">Salipaludibacillus neizhouensis</name>
    <dbReference type="NCBI Taxonomy" id="885475"/>
    <lineage>
        <taxon>Bacteria</taxon>
        <taxon>Bacillati</taxon>
        <taxon>Bacillota</taxon>
        <taxon>Bacilli</taxon>
        <taxon>Bacillales</taxon>
        <taxon>Bacillaceae</taxon>
    </lineage>
</organism>
<gene>
    <name evidence="9" type="ORF">CR203_13345</name>
</gene>
<comment type="similarity">
    <text evidence="2">Belongs to the DedA family.</text>
</comment>
<evidence type="ECO:0000313" key="10">
    <source>
        <dbReference type="Proteomes" id="UP000281498"/>
    </source>
</evidence>
<evidence type="ECO:0000256" key="7">
    <source>
        <dbReference type="SAM" id="Phobius"/>
    </source>
</evidence>
<evidence type="ECO:0000256" key="5">
    <source>
        <dbReference type="ARBA" id="ARBA00022989"/>
    </source>
</evidence>
<proteinExistence type="inferred from homology"/>
<dbReference type="PANTHER" id="PTHR42709">
    <property type="entry name" value="ALKALINE PHOSPHATASE LIKE PROTEIN"/>
    <property type="match status" value="1"/>
</dbReference>
<dbReference type="AlphaFoldDB" id="A0A3A9KGS4"/>
<keyword evidence="5 7" id="KW-1133">Transmembrane helix</keyword>
<reference evidence="9 10" key="1">
    <citation type="submission" date="2017-10" db="EMBL/GenBank/DDBJ databases">
        <title>Bacillus sp. nov., a halophilic bacterium isolated from a Keqin Lake.</title>
        <authorList>
            <person name="Wang H."/>
        </authorList>
    </citation>
    <scope>NUCLEOTIDE SEQUENCE [LARGE SCALE GENOMIC DNA]</scope>
    <source>
        <strain evidence="9 10">KCTC 13187</strain>
    </source>
</reference>
<keyword evidence="4 7" id="KW-0812">Transmembrane</keyword>
<dbReference type="InterPro" id="IPR051311">
    <property type="entry name" value="DedA_domain"/>
</dbReference>
<evidence type="ECO:0000256" key="6">
    <source>
        <dbReference type="ARBA" id="ARBA00023136"/>
    </source>
</evidence>
<evidence type="ECO:0000256" key="2">
    <source>
        <dbReference type="ARBA" id="ARBA00010792"/>
    </source>
</evidence>
<feature type="transmembrane region" description="Helical" evidence="7">
    <location>
        <begin position="128"/>
        <end position="152"/>
    </location>
</feature>
<comment type="subcellular location">
    <subcellularLocation>
        <location evidence="1">Cell membrane</location>
        <topology evidence="1">Multi-pass membrane protein</topology>
    </subcellularLocation>
</comment>
<feature type="transmembrane region" description="Helical" evidence="7">
    <location>
        <begin position="50"/>
        <end position="71"/>
    </location>
</feature>
<dbReference type="GO" id="GO:0005886">
    <property type="term" value="C:plasma membrane"/>
    <property type="evidence" value="ECO:0007669"/>
    <property type="project" value="UniProtKB-SubCell"/>
</dbReference>
<feature type="transmembrane region" description="Helical" evidence="7">
    <location>
        <begin position="101"/>
        <end position="121"/>
    </location>
</feature>
<dbReference type="SUPFAM" id="SSF81321">
    <property type="entry name" value="Family A G protein-coupled receptor-like"/>
    <property type="match status" value="1"/>
</dbReference>
<feature type="domain" description="VTT" evidence="8">
    <location>
        <begin position="30"/>
        <end position="148"/>
    </location>
</feature>
<dbReference type="Proteomes" id="UP000281498">
    <property type="component" value="Unassembled WGS sequence"/>
</dbReference>
<keyword evidence="3" id="KW-1003">Cell membrane</keyword>
<evidence type="ECO:0000313" key="9">
    <source>
        <dbReference type="EMBL" id="RKL66815.1"/>
    </source>
</evidence>
<evidence type="ECO:0000256" key="1">
    <source>
        <dbReference type="ARBA" id="ARBA00004651"/>
    </source>
</evidence>
<dbReference type="Pfam" id="PF09335">
    <property type="entry name" value="VTT_dom"/>
    <property type="match status" value="1"/>
</dbReference>
<name>A0A3A9KGS4_9BACI</name>
<keyword evidence="6 7" id="KW-0472">Membrane</keyword>
<protein>
    <recommendedName>
        <fullName evidence="8">VTT domain-containing protein</fullName>
    </recommendedName>
</protein>
<dbReference type="EMBL" id="PDOE01000005">
    <property type="protein sequence ID" value="RKL66815.1"/>
    <property type="molecule type" value="Genomic_DNA"/>
</dbReference>
<evidence type="ECO:0000256" key="3">
    <source>
        <dbReference type="ARBA" id="ARBA00022475"/>
    </source>
</evidence>
<comment type="caution">
    <text evidence="9">The sequence shown here is derived from an EMBL/GenBank/DDBJ whole genome shotgun (WGS) entry which is preliminary data.</text>
</comment>
<accession>A0A3A9KGS4</accession>
<keyword evidence="10" id="KW-1185">Reference proteome</keyword>
<sequence length="200" mass="23200">MLNFILDVLRELGWIGLLIGIAIEALSFPFPAAIFVLIYGYLLDPGWGEILFFSILTSLFYVLVSFIPYFLSIRYDKFVRRKIPQQKLLFAQKWIDRYGDWMIAVGRFIGMGYITYIAGLGKMSKIKFAGLTFIGFYPLSVLMFYLGTLGNVVVMVERFQQMQWFVYSTLGAIILLYIVFRIYRKKKYDQSNQTSAKISS</sequence>
<dbReference type="OrthoDB" id="9813426at2"/>